<evidence type="ECO:0000256" key="1">
    <source>
        <dbReference type="SAM" id="MobiDB-lite"/>
    </source>
</evidence>
<dbReference type="AlphaFoldDB" id="A0A345ZSS7"/>
<dbReference type="InterPro" id="IPR008571">
    <property type="entry name" value="HerA-like"/>
</dbReference>
<dbReference type="InterPro" id="IPR002789">
    <property type="entry name" value="HerA_central"/>
</dbReference>
<dbReference type="Pfam" id="PF01935">
    <property type="entry name" value="DUF87"/>
    <property type="match status" value="1"/>
</dbReference>
<gene>
    <name evidence="3" type="ORF">DW352_05240</name>
</gene>
<evidence type="ECO:0000313" key="4">
    <source>
        <dbReference type="Proteomes" id="UP000254889"/>
    </source>
</evidence>
<feature type="region of interest" description="Disordered" evidence="1">
    <location>
        <begin position="403"/>
        <end position="448"/>
    </location>
</feature>
<dbReference type="PANTHER" id="PTHR42957">
    <property type="entry name" value="HELICASE MJ1565-RELATED"/>
    <property type="match status" value="1"/>
</dbReference>
<dbReference type="Gene3D" id="3.40.50.300">
    <property type="entry name" value="P-loop containing nucleotide triphosphate hydrolases"/>
    <property type="match status" value="1"/>
</dbReference>
<sequence>MSHPIPSAALDDRLGFLGTSGSGKTYNAGVAVERLLSKKARVVIVDPLGVWWGLRLTADGKHASPYNVVIFGGPRGDLPLTEHAGALIGETAATMAESCILDLRELGSKAAERRFMTAFLETLYRKASGEPFHLVVDEADLFAPQKPAGGDETLLGHMENIVRRGRVKGFIPWLISQRPAVLNKNVLSQVDGLLAFKLTASQDRDALDSWIEGQADKAQGKAIKDALPTLQIGQGVVWLPGRSVLTTAKFPQKETFDSSRTPKRGEKVKRTAALKPLDLSSLKGRLVAVESEAKANDPKKLRAEISTLLAQKAALEKLINQDASKQMADNATTKAAEKRGFERAKTEAIRNAKAHVAEALAAIQTDVDQMNSTAKGAIEVFRMATAERLKALMRDKDALKPIYAPPPEAAPRPTPTVAPRSPSPAKPATPIVVPGQLPTGEGFSDGRDGSYEQKLLNALAELRALGVTDPARELVALMARYSLHTNKVKAAIVALKNDGLIEYGTGTLKLTDAGSARAIPVDVPRDAAEMRARITAILGEPTDKLLAHLTSIYPEDCTREELAAACGYSIHTNKVKAAIVKLKDMGFMTYPSQGRVRADASLFF</sequence>
<protein>
    <submittedName>
        <fullName evidence="3">DUF87 domain-containing protein</fullName>
    </submittedName>
</protein>
<keyword evidence="4" id="KW-1185">Reference proteome</keyword>
<proteinExistence type="predicted"/>
<organism evidence="3 4">
    <name type="scientific">Pseudolabrys taiwanensis</name>
    <dbReference type="NCBI Taxonomy" id="331696"/>
    <lineage>
        <taxon>Bacteria</taxon>
        <taxon>Pseudomonadati</taxon>
        <taxon>Pseudomonadota</taxon>
        <taxon>Alphaproteobacteria</taxon>
        <taxon>Hyphomicrobiales</taxon>
        <taxon>Xanthobacteraceae</taxon>
        <taxon>Pseudolabrys</taxon>
    </lineage>
</organism>
<evidence type="ECO:0000259" key="2">
    <source>
        <dbReference type="Pfam" id="PF01935"/>
    </source>
</evidence>
<reference evidence="3 4" key="1">
    <citation type="submission" date="2018-07" db="EMBL/GenBank/DDBJ databases">
        <authorList>
            <person name="Quirk P.G."/>
            <person name="Krulwich T.A."/>
        </authorList>
    </citation>
    <scope>NUCLEOTIDE SEQUENCE [LARGE SCALE GENOMIC DNA]</scope>
    <source>
        <strain evidence="3 4">CC-BB4</strain>
    </source>
</reference>
<dbReference type="KEGG" id="ptaw:DW352_05240"/>
<dbReference type="Proteomes" id="UP000254889">
    <property type="component" value="Chromosome"/>
</dbReference>
<name>A0A345ZSS7_9HYPH</name>
<feature type="domain" description="Helicase HerA central" evidence="2">
    <location>
        <begin position="12"/>
        <end position="49"/>
    </location>
</feature>
<dbReference type="PANTHER" id="PTHR42957:SF1">
    <property type="entry name" value="HELICASE MJ1565-RELATED"/>
    <property type="match status" value="1"/>
</dbReference>
<dbReference type="RefSeq" id="WP_115689176.1">
    <property type="nucleotide sequence ID" value="NZ_CP031417.1"/>
</dbReference>
<evidence type="ECO:0000313" key="3">
    <source>
        <dbReference type="EMBL" id="AXK79974.1"/>
    </source>
</evidence>
<feature type="compositionally biased region" description="Pro residues" evidence="1">
    <location>
        <begin position="403"/>
        <end position="427"/>
    </location>
</feature>
<dbReference type="EMBL" id="CP031417">
    <property type="protein sequence ID" value="AXK79974.1"/>
    <property type="molecule type" value="Genomic_DNA"/>
</dbReference>
<dbReference type="OrthoDB" id="8183885at2"/>
<dbReference type="SUPFAM" id="SSF52540">
    <property type="entry name" value="P-loop containing nucleoside triphosphate hydrolases"/>
    <property type="match status" value="1"/>
</dbReference>
<accession>A0A345ZSS7</accession>
<dbReference type="InterPro" id="IPR027417">
    <property type="entry name" value="P-loop_NTPase"/>
</dbReference>